<evidence type="ECO:0000313" key="1">
    <source>
        <dbReference type="EMBL" id="KKN23552.1"/>
    </source>
</evidence>
<dbReference type="AlphaFoldDB" id="A0A0F9PGC7"/>
<sequence length="87" mass="10006">MRIEIKEKQTVDVIIKSYDICDKCEAKIETTWDDAFECTFEHRTGYRCSGGGSGEIKTIELCQNCTIAAFLLLEQNGYKAHNSEWDY</sequence>
<dbReference type="EMBL" id="LAZR01002959">
    <property type="protein sequence ID" value="KKN23552.1"/>
    <property type="molecule type" value="Genomic_DNA"/>
</dbReference>
<name>A0A0F9PGC7_9ZZZZ</name>
<reference evidence="1" key="1">
    <citation type="journal article" date="2015" name="Nature">
        <title>Complex archaea that bridge the gap between prokaryotes and eukaryotes.</title>
        <authorList>
            <person name="Spang A."/>
            <person name="Saw J.H."/>
            <person name="Jorgensen S.L."/>
            <person name="Zaremba-Niedzwiedzka K."/>
            <person name="Martijn J."/>
            <person name="Lind A.E."/>
            <person name="van Eijk R."/>
            <person name="Schleper C."/>
            <person name="Guy L."/>
            <person name="Ettema T.J."/>
        </authorList>
    </citation>
    <scope>NUCLEOTIDE SEQUENCE</scope>
</reference>
<accession>A0A0F9PGC7</accession>
<gene>
    <name evidence="1" type="ORF">LCGC14_0903670</name>
</gene>
<proteinExistence type="predicted"/>
<organism evidence="1">
    <name type="scientific">marine sediment metagenome</name>
    <dbReference type="NCBI Taxonomy" id="412755"/>
    <lineage>
        <taxon>unclassified sequences</taxon>
        <taxon>metagenomes</taxon>
        <taxon>ecological metagenomes</taxon>
    </lineage>
</organism>
<protein>
    <submittedName>
        <fullName evidence="1">Uncharacterized protein</fullName>
    </submittedName>
</protein>
<comment type="caution">
    <text evidence="1">The sequence shown here is derived from an EMBL/GenBank/DDBJ whole genome shotgun (WGS) entry which is preliminary data.</text>
</comment>